<sequence>MAPGRARPSEIALQAKKFYHQRVEHLHPEWPVSSVLVADSDSIRVNVGRSPFPRPRVAVFDGYPVDIAFLWQDEEATPDQTAIPILNMAHDRRPGGDWESGTMGPEECLARRSNLVPTLTRPHHEVKYPIPQRGGIYSPNVVVFRDGPDHYQVWERYRSLPVISVSPVHRPKIDEATQKYAFDMERDLMLLKMKTVLRIAAYYHHRRICLGPFGSGPVFGNPVSEIASLWKHLLFEEEEFRGVFNDVVFAIKSDQPGYAADEEFRIFKSQFKADSIFPVSS</sequence>
<dbReference type="Gene3D" id="3.40.220.10">
    <property type="entry name" value="Leucine Aminopeptidase, subunit E, domain 1"/>
    <property type="match status" value="1"/>
</dbReference>
<keyword evidence="3" id="KW-1185">Reference proteome</keyword>
<dbReference type="NCBIfam" id="TIGR02452">
    <property type="entry name" value="TIGR02452 family protein"/>
    <property type="match status" value="1"/>
</dbReference>
<gene>
    <name evidence="2" type="ORF">BDY21DRAFT_282318</name>
</gene>
<feature type="domain" description="Microbial-type PARG catalytic" evidence="1">
    <location>
        <begin position="80"/>
        <end position="146"/>
    </location>
</feature>
<evidence type="ECO:0000313" key="2">
    <source>
        <dbReference type="EMBL" id="KAF2459564.1"/>
    </source>
</evidence>
<dbReference type="InterPro" id="IPR019261">
    <property type="entry name" value="PARG_cat_microbial"/>
</dbReference>
<dbReference type="PANTHER" id="PTHR35596:SF2">
    <property type="entry name" value="MICROBIAL-TYPE PARG CATALYTIC DOMAIN-CONTAINING PROTEIN"/>
    <property type="match status" value="1"/>
</dbReference>
<dbReference type="InterPro" id="IPR043472">
    <property type="entry name" value="Macro_dom-like"/>
</dbReference>
<dbReference type="OrthoDB" id="2440523at2759"/>
<dbReference type="InterPro" id="IPR012664">
    <property type="entry name" value="CHP02452"/>
</dbReference>
<dbReference type="AlphaFoldDB" id="A0A6A6P6U4"/>
<dbReference type="EMBL" id="MU001675">
    <property type="protein sequence ID" value="KAF2459564.1"/>
    <property type="molecule type" value="Genomic_DNA"/>
</dbReference>
<name>A0A6A6P6U4_9PEZI</name>
<dbReference type="Pfam" id="PF10021">
    <property type="entry name" value="PARG_cat_microb"/>
    <property type="match status" value="1"/>
</dbReference>
<dbReference type="PANTHER" id="PTHR35596">
    <property type="entry name" value="DUF2263 DOMAIN-CONTAINING PROTEIN"/>
    <property type="match status" value="1"/>
</dbReference>
<organism evidence="2 3">
    <name type="scientific">Lineolata rhizophorae</name>
    <dbReference type="NCBI Taxonomy" id="578093"/>
    <lineage>
        <taxon>Eukaryota</taxon>
        <taxon>Fungi</taxon>
        <taxon>Dikarya</taxon>
        <taxon>Ascomycota</taxon>
        <taxon>Pezizomycotina</taxon>
        <taxon>Dothideomycetes</taxon>
        <taxon>Dothideomycetes incertae sedis</taxon>
        <taxon>Lineolatales</taxon>
        <taxon>Lineolataceae</taxon>
        <taxon>Lineolata</taxon>
    </lineage>
</organism>
<reference evidence="2" key="1">
    <citation type="journal article" date="2020" name="Stud. Mycol.">
        <title>101 Dothideomycetes genomes: a test case for predicting lifestyles and emergence of pathogens.</title>
        <authorList>
            <person name="Haridas S."/>
            <person name="Albert R."/>
            <person name="Binder M."/>
            <person name="Bloem J."/>
            <person name="Labutti K."/>
            <person name="Salamov A."/>
            <person name="Andreopoulos B."/>
            <person name="Baker S."/>
            <person name="Barry K."/>
            <person name="Bills G."/>
            <person name="Bluhm B."/>
            <person name="Cannon C."/>
            <person name="Castanera R."/>
            <person name="Culley D."/>
            <person name="Daum C."/>
            <person name="Ezra D."/>
            <person name="Gonzalez J."/>
            <person name="Henrissat B."/>
            <person name="Kuo A."/>
            <person name="Liang C."/>
            <person name="Lipzen A."/>
            <person name="Lutzoni F."/>
            <person name="Magnuson J."/>
            <person name="Mondo S."/>
            <person name="Nolan M."/>
            <person name="Ohm R."/>
            <person name="Pangilinan J."/>
            <person name="Park H.-J."/>
            <person name="Ramirez L."/>
            <person name="Alfaro M."/>
            <person name="Sun H."/>
            <person name="Tritt A."/>
            <person name="Yoshinaga Y."/>
            <person name="Zwiers L.-H."/>
            <person name="Turgeon B."/>
            <person name="Goodwin S."/>
            <person name="Spatafora J."/>
            <person name="Crous P."/>
            <person name="Grigoriev I."/>
        </authorList>
    </citation>
    <scope>NUCLEOTIDE SEQUENCE</scope>
    <source>
        <strain evidence="2">ATCC 16933</strain>
    </source>
</reference>
<evidence type="ECO:0000259" key="1">
    <source>
        <dbReference type="Pfam" id="PF10021"/>
    </source>
</evidence>
<protein>
    <recommendedName>
        <fullName evidence="1">Microbial-type PARG catalytic domain-containing protein</fullName>
    </recommendedName>
</protein>
<evidence type="ECO:0000313" key="3">
    <source>
        <dbReference type="Proteomes" id="UP000799766"/>
    </source>
</evidence>
<proteinExistence type="predicted"/>
<accession>A0A6A6P6U4</accession>
<dbReference type="Proteomes" id="UP000799766">
    <property type="component" value="Unassembled WGS sequence"/>
</dbReference>